<feature type="binding site" evidence="6">
    <location>
        <begin position="144"/>
        <end position="146"/>
    </location>
    <ligand>
        <name>substrate</name>
    </ligand>
</feature>
<dbReference type="Pfam" id="PF04227">
    <property type="entry name" value="Indigoidine_A"/>
    <property type="match status" value="1"/>
</dbReference>
<dbReference type="GO" id="GO:0004730">
    <property type="term" value="F:pseudouridylate synthase activity"/>
    <property type="evidence" value="ECO:0007669"/>
    <property type="project" value="UniProtKB-UniRule"/>
</dbReference>
<evidence type="ECO:0000256" key="1">
    <source>
        <dbReference type="ARBA" id="ARBA00022723"/>
    </source>
</evidence>
<dbReference type="PANTHER" id="PTHR42909">
    <property type="entry name" value="ZGC:136858"/>
    <property type="match status" value="1"/>
</dbReference>
<evidence type="ECO:0000313" key="8">
    <source>
        <dbReference type="Proteomes" id="UP000076404"/>
    </source>
</evidence>
<evidence type="ECO:0000256" key="2">
    <source>
        <dbReference type="ARBA" id="ARBA00022801"/>
    </source>
</evidence>
<reference evidence="7 8" key="2">
    <citation type="journal article" date="2016" name="Environ. Microbiol. Rep.">
        <title>Metagenomic evidence for the presence of phototrophic Gemmatimonadetes bacteria in diverse environments.</title>
        <authorList>
            <person name="Zeng Y."/>
            <person name="Baumbach J."/>
            <person name="Barbosa E.G."/>
            <person name="Azevedo V."/>
            <person name="Zhang C."/>
            <person name="Koblizek M."/>
        </authorList>
    </citation>
    <scope>NUCLEOTIDE SEQUENCE [LARGE SCALE GENOMIC DNA]</scope>
    <source>
        <strain evidence="7 8">AP64</strain>
    </source>
</reference>
<keyword evidence="8" id="KW-1185">Reference proteome</keyword>
<dbReference type="KEGG" id="gph:GEMMAAP_13415"/>
<name>A0A143BKD8_9BACT</name>
<dbReference type="PANTHER" id="PTHR42909:SF1">
    <property type="entry name" value="CARBOHYDRATE KINASE PFKB DOMAIN-CONTAINING PROTEIN"/>
    <property type="match status" value="1"/>
</dbReference>
<reference evidence="7 8" key="1">
    <citation type="journal article" date="2014" name="Proc. Natl. Acad. Sci. U.S.A.">
        <title>Functional type 2 photosynthetic reaction centers found in the rare bacterial phylum Gemmatimonadetes.</title>
        <authorList>
            <person name="Zeng Y."/>
            <person name="Feng F."/>
            <person name="Medova H."/>
            <person name="Dean J."/>
            <person name="Koblizek M."/>
        </authorList>
    </citation>
    <scope>NUCLEOTIDE SEQUENCE [LARGE SCALE GENOMIC DNA]</scope>
    <source>
        <strain evidence="7 8">AP64</strain>
    </source>
</reference>
<dbReference type="GO" id="GO:0046872">
    <property type="term" value="F:metal ion binding"/>
    <property type="evidence" value="ECO:0007669"/>
    <property type="project" value="UniProtKB-KW"/>
</dbReference>
<feature type="active site" description="Proton donor" evidence="6">
    <location>
        <position position="31"/>
    </location>
</feature>
<comment type="function">
    <text evidence="6">Catalyzes the reversible cleavage of pseudouridine 5'-phosphate (PsiMP) to ribose 5-phosphate and uracil. Functions biologically in the cleavage direction, as part of a pseudouridine degradation pathway.</text>
</comment>
<dbReference type="GO" id="GO:0046113">
    <property type="term" value="P:nucleobase catabolic process"/>
    <property type="evidence" value="ECO:0007669"/>
    <property type="project" value="UniProtKB-UniRule"/>
</dbReference>
<dbReference type="SUPFAM" id="SSF110581">
    <property type="entry name" value="Indigoidine synthase A-like"/>
    <property type="match status" value="1"/>
</dbReference>
<gene>
    <name evidence="6" type="primary">psuG</name>
    <name evidence="7" type="ORF">GEMMAAP_13415</name>
</gene>
<accession>A0A143BKD8</accession>
<protein>
    <recommendedName>
        <fullName evidence="6">Pseudouridine-5'-phosphate glycosidase</fullName>
        <shortName evidence="6">PsiMP glycosidase</shortName>
        <ecNumber evidence="6">4.2.1.70</ecNumber>
    </recommendedName>
</protein>
<comment type="catalytic activity">
    <reaction evidence="6">
        <text>D-ribose 5-phosphate + uracil = psi-UMP + H2O</text>
        <dbReference type="Rhea" id="RHEA:18337"/>
        <dbReference type="ChEBI" id="CHEBI:15377"/>
        <dbReference type="ChEBI" id="CHEBI:17568"/>
        <dbReference type="ChEBI" id="CHEBI:58380"/>
        <dbReference type="ChEBI" id="CHEBI:78346"/>
        <dbReference type="EC" id="4.2.1.70"/>
    </reaction>
</comment>
<keyword evidence="3 6" id="KW-0464">Manganese</keyword>
<organism evidence="7 8">
    <name type="scientific">Gemmatimonas phototrophica</name>
    <dbReference type="NCBI Taxonomy" id="1379270"/>
    <lineage>
        <taxon>Bacteria</taxon>
        <taxon>Pseudomonadati</taxon>
        <taxon>Gemmatimonadota</taxon>
        <taxon>Gemmatimonadia</taxon>
        <taxon>Gemmatimonadales</taxon>
        <taxon>Gemmatimonadaceae</taxon>
        <taxon>Gemmatimonas</taxon>
    </lineage>
</organism>
<dbReference type="InterPro" id="IPR007342">
    <property type="entry name" value="PsuG"/>
</dbReference>
<keyword evidence="2 6" id="KW-0378">Hydrolase</keyword>
<dbReference type="STRING" id="1379270.GEMMAAP_13415"/>
<evidence type="ECO:0000256" key="4">
    <source>
        <dbReference type="ARBA" id="ARBA00023239"/>
    </source>
</evidence>
<evidence type="ECO:0000313" key="7">
    <source>
        <dbReference type="EMBL" id="AMW05537.1"/>
    </source>
</evidence>
<evidence type="ECO:0000256" key="3">
    <source>
        <dbReference type="ARBA" id="ARBA00023211"/>
    </source>
</evidence>
<dbReference type="EC" id="4.2.1.70" evidence="6"/>
<feature type="binding site" evidence="6">
    <location>
        <position position="112"/>
    </location>
    <ligand>
        <name>substrate</name>
    </ligand>
</feature>
<comment type="subunit">
    <text evidence="6">Homotrimer.</text>
</comment>
<dbReference type="Proteomes" id="UP000076404">
    <property type="component" value="Chromosome"/>
</dbReference>
<dbReference type="AlphaFoldDB" id="A0A143BKD8"/>
<comment type="cofactor">
    <cofactor evidence="6">
        <name>Mn(2+)</name>
        <dbReference type="ChEBI" id="CHEBI:29035"/>
    </cofactor>
    <text evidence="6">Binds 1 Mn(2+) ion per subunit.</text>
</comment>
<dbReference type="Gene3D" id="3.40.1790.10">
    <property type="entry name" value="Indigoidine synthase domain"/>
    <property type="match status" value="1"/>
</dbReference>
<comment type="similarity">
    <text evidence="6">Belongs to the pseudouridine-5'-phosphate glycosidase family.</text>
</comment>
<feature type="binding site" evidence="6">
    <location>
        <position position="92"/>
    </location>
    <ligand>
        <name>substrate</name>
    </ligand>
</feature>
<evidence type="ECO:0000256" key="5">
    <source>
        <dbReference type="ARBA" id="ARBA00023295"/>
    </source>
</evidence>
<sequence length="306" mass="31352">MASVSATLPHPCSTAAVHAARERGGAMVALESSVLAQGLLPPFNREAATRMMDAVAAAGATPVVTAVVRGVPSFGLEPDDLERFLAREGVRKVSARDLGIAVADQADGATTVAATLAMCTLGGLEVFATGGIGGVHRDAPFDESADLVELARTPVIVTCAGAKSILDLPATLERLETLGVPVVGYGTSELPGFFSVTTGLRLTARLDSPEAIARAWRAHRALGRTSAMLVVHPPPAEHAVPVELVEAATVAALRAAADAGIRGAAVTPFLLADIQQRTNGRSVQANLALLENNARLAGQIAVALQS</sequence>
<dbReference type="eggNOG" id="COG2313">
    <property type="taxonomic scope" value="Bacteria"/>
</dbReference>
<keyword evidence="1 6" id="KW-0479">Metal-binding</keyword>
<evidence type="ECO:0000256" key="6">
    <source>
        <dbReference type="HAMAP-Rule" id="MF_01876"/>
    </source>
</evidence>
<dbReference type="EMBL" id="CP011454">
    <property type="protein sequence ID" value="AMW05537.1"/>
    <property type="molecule type" value="Genomic_DNA"/>
</dbReference>
<keyword evidence="5 6" id="KW-0326">Glycosidase</keyword>
<feature type="active site" description="Nucleophile" evidence="6">
    <location>
        <position position="163"/>
    </location>
</feature>
<dbReference type="GO" id="GO:0005737">
    <property type="term" value="C:cytoplasm"/>
    <property type="evidence" value="ECO:0007669"/>
    <property type="project" value="TreeGrafter"/>
</dbReference>
<dbReference type="GO" id="GO:0016798">
    <property type="term" value="F:hydrolase activity, acting on glycosyl bonds"/>
    <property type="evidence" value="ECO:0007669"/>
    <property type="project" value="UniProtKB-KW"/>
</dbReference>
<dbReference type="HAMAP" id="MF_01876">
    <property type="entry name" value="PsiMP_glycosidase"/>
    <property type="match status" value="1"/>
</dbReference>
<proteinExistence type="inferred from homology"/>
<keyword evidence="4 6" id="KW-0456">Lyase</keyword>
<dbReference type="OrthoDB" id="9805870at2"/>
<dbReference type="InterPro" id="IPR022830">
    <property type="entry name" value="Indigdn_synthA-like"/>
</dbReference>
<feature type="binding site" evidence="6">
    <location>
        <position position="142"/>
    </location>
    <ligand>
        <name>Mn(2+)</name>
        <dbReference type="ChEBI" id="CHEBI:29035"/>
    </ligand>
</feature>